<reference evidence="21" key="1">
    <citation type="submission" date="2020-01" db="EMBL/GenBank/DDBJ databases">
        <authorList>
            <consortium name="DOE Joint Genome Institute"/>
            <person name="Haridas S."/>
            <person name="Albert R."/>
            <person name="Binder M."/>
            <person name="Bloem J."/>
            <person name="Labutti K."/>
            <person name="Salamov A."/>
            <person name="Andreopoulos B."/>
            <person name="Baker S.E."/>
            <person name="Barry K."/>
            <person name="Bills G."/>
            <person name="Bluhm B.H."/>
            <person name="Cannon C."/>
            <person name="Castanera R."/>
            <person name="Culley D.E."/>
            <person name="Daum C."/>
            <person name="Ezra D."/>
            <person name="Gonzalez J.B."/>
            <person name="Henrissat B."/>
            <person name="Kuo A."/>
            <person name="Liang C."/>
            <person name="Lipzen A."/>
            <person name="Lutzoni F."/>
            <person name="Magnuson J."/>
            <person name="Mondo S."/>
            <person name="Nolan M."/>
            <person name="Ohm R."/>
            <person name="Pangilinan J."/>
            <person name="Park H.-J."/>
            <person name="Ramirez L."/>
            <person name="Alfaro M."/>
            <person name="Sun H."/>
            <person name="Tritt A."/>
            <person name="Yoshinaga Y."/>
            <person name="Zwiers L.-H."/>
            <person name="Turgeon B.G."/>
            <person name="Goodwin S.B."/>
            <person name="Spatafora J.W."/>
            <person name="Crous P.W."/>
            <person name="Grigoriev I.V."/>
        </authorList>
    </citation>
    <scope>NUCLEOTIDE SEQUENCE</scope>
    <source>
        <strain evidence="21">CBS 342.82</strain>
    </source>
</reference>
<comment type="similarity">
    <text evidence="5 17">Belongs to the folylpolyglutamate synthase family.</text>
</comment>
<keyword evidence="6" id="KW-0963">Cytoplasm</keyword>
<accession>A0A6J3MHG3</accession>
<keyword evidence="12 18" id="KW-0067">ATP-binding</keyword>
<keyword evidence="8 17" id="KW-0436">Ligase</keyword>
<evidence type="ECO:0000256" key="17">
    <source>
        <dbReference type="PIRNR" id="PIRNR038895"/>
    </source>
</evidence>
<dbReference type="SUPFAM" id="SSF53244">
    <property type="entry name" value="MurD-like peptide ligases, peptide-binding domain"/>
    <property type="match status" value="1"/>
</dbReference>
<dbReference type="InterPro" id="IPR023600">
    <property type="entry name" value="Folylpolyglutamate_synth_euk"/>
</dbReference>
<dbReference type="FunFam" id="3.40.1190.10:FF:000009">
    <property type="entry name" value="Folylpolyglutamate synthase"/>
    <property type="match status" value="1"/>
</dbReference>
<gene>
    <name evidence="21" type="ORF">K489DRAFT_391734</name>
</gene>
<reference evidence="21" key="2">
    <citation type="submission" date="2020-04" db="EMBL/GenBank/DDBJ databases">
        <authorList>
            <consortium name="NCBI Genome Project"/>
        </authorList>
    </citation>
    <scope>NUCLEOTIDE SEQUENCE</scope>
    <source>
        <strain evidence="21">CBS 342.82</strain>
    </source>
</reference>
<dbReference type="EC" id="6.3.2.17" evidence="17"/>
<keyword evidence="9 19" id="KW-0479">Metal-binding</keyword>
<dbReference type="Proteomes" id="UP000504637">
    <property type="component" value="Unplaced"/>
</dbReference>
<evidence type="ECO:0000313" key="20">
    <source>
        <dbReference type="Proteomes" id="UP000504637"/>
    </source>
</evidence>
<evidence type="ECO:0000256" key="10">
    <source>
        <dbReference type="ARBA" id="ARBA00022741"/>
    </source>
</evidence>
<keyword evidence="15" id="KW-0472">Membrane</keyword>
<dbReference type="OrthoDB" id="5212574at2759"/>
<feature type="binding site" evidence="19">
    <location>
        <position position="232"/>
    </location>
    <ligand>
        <name>Mg(2+)</name>
        <dbReference type="ChEBI" id="CHEBI:18420"/>
        <label>1</label>
    </ligand>
</feature>
<comment type="pathway">
    <text evidence="4 17">Cofactor biosynthesis; tetrahydrofolylpolyglutamate biosynthesis.</text>
</comment>
<evidence type="ECO:0000256" key="13">
    <source>
        <dbReference type="ARBA" id="ARBA00022842"/>
    </source>
</evidence>
<name>A0A6J3MHG3_9PEZI</name>
<dbReference type="GO" id="GO:0006730">
    <property type="term" value="P:one-carbon metabolic process"/>
    <property type="evidence" value="ECO:0007669"/>
    <property type="project" value="UniProtKB-KW"/>
</dbReference>
<dbReference type="PANTHER" id="PTHR11136:SF5">
    <property type="entry name" value="FOLYLPOLYGLUTAMATE SYNTHASE, MITOCHONDRIAL"/>
    <property type="match status" value="1"/>
</dbReference>
<dbReference type="InterPro" id="IPR018109">
    <property type="entry name" value="Folylpolyglutamate_synth_CS"/>
</dbReference>
<dbReference type="InterPro" id="IPR036615">
    <property type="entry name" value="Mur_ligase_C_dom_sf"/>
</dbReference>
<evidence type="ECO:0000256" key="2">
    <source>
        <dbReference type="ARBA" id="ARBA00004305"/>
    </source>
</evidence>
<dbReference type="GO" id="GO:0005524">
    <property type="term" value="F:ATP binding"/>
    <property type="evidence" value="ECO:0007669"/>
    <property type="project" value="UniProtKB-KW"/>
</dbReference>
<dbReference type="Gene3D" id="3.40.1190.10">
    <property type="entry name" value="Mur-like, catalytic domain"/>
    <property type="match status" value="1"/>
</dbReference>
<feature type="binding site" evidence="19">
    <location>
        <position position="204"/>
    </location>
    <ligand>
        <name>Mg(2+)</name>
        <dbReference type="ChEBI" id="CHEBI:18420"/>
        <label>1</label>
    </ligand>
</feature>
<dbReference type="GO" id="GO:0005743">
    <property type="term" value="C:mitochondrial inner membrane"/>
    <property type="evidence" value="ECO:0007669"/>
    <property type="project" value="UniProtKB-SubCell"/>
</dbReference>
<evidence type="ECO:0000313" key="21">
    <source>
        <dbReference type="RefSeq" id="XP_033464165.1"/>
    </source>
</evidence>
<keyword evidence="10 18" id="KW-0547">Nucleotide-binding</keyword>
<evidence type="ECO:0000256" key="16">
    <source>
        <dbReference type="ARBA" id="ARBA00047493"/>
    </source>
</evidence>
<dbReference type="GO" id="GO:0005759">
    <property type="term" value="C:mitochondrial matrix"/>
    <property type="evidence" value="ECO:0007669"/>
    <property type="project" value="UniProtKB-SubCell"/>
</dbReference>
<dbReference type="GO" id="GO:0004326">
    <property type="term" value="F:tetrahydrofolylpolyglutamate synthase activity"/>
    <property type="evidence" value="ECO:0007669"/>
    <property type="project" value="UniProtKB-EC"/>
</dbReference>
<sequence length="530" mass="58331">MQQDQWALALKRPMGKESRVALHSANRDYNAAVQALNGLQSNYAIVEAIRKAGPGSNKQAIPEMIAWIRRVGYEPSDFDILNPIHVAGTKGKGSTSAFISSILTQYLPSKLSIHAERLPSPVGLYTSPHLRSVRERIKIDDQPISEELFAKCFWHVWDRFEATRSVDADSQARAVRDKPVYFHFLTIMALHCYMQAKVGTAVIECGIGGEYDTTNVLISPSVTAVTSLGIDHIALLGNTIEEIAWHKAGIFKKDVPAFTIQQPEAAIAVLRERAAERKTKLHIVPPHADLPDITLGLQGHFQTHNASLAIAVAASHLQRLGFTDVPDPFDATAKLPNKFVTGLESTRLGGRCDLRQDTILAGLRWYIDGAHTMESIDVVGQWFSSQASHPERSESKRVIIFNQQSRDASALATALFRTLASATNNVHPFSHAIFCRNITYQDAGYKPDLVSMNTNAEDIDTLRVQNELAVTWQKLDPQSEVHVLSTIEESIALARQVAGDGTTEVLVTGSLHLVGGCIEILEAETETPRI</sequence>
<evidence type="ECO:0000256" key="12">
    <source>
        <dbReference type="ARBA" id="ARBA00022840"/>
    </source>
</evidence>
<dbReference type="SUPFAM" id="SSF53623">
    <property type="entry name" value="MurD-like peptide ligases, catalytic domain"/>
    <property type="match status" value="1"/>
</dbReference>
<dbReference type="PROSITE" id="PS01012">
    <property type="entry name" value="FOLYLPOLYGLU_SYNT_2"/>
    <property type="match status" value="1"/>
</dbReference>
<dbReference type="AlphaFoldDB" id="A0A6J3MHG3"/>
<evidence type="ECO:0000256" key="18">
    <source>
        <dbReference type="PIRSR" id="PIRSR038895-1"/>
    </source>
</evidence>
<dbReference type="Gene3D" id="3.90.190.20">
    <property type="entry name" value="Mur ligase, C-terminal domain"/>
    <property type="match status" value="1"/>
</dbReference>
<evidence type="ECO:0000256" key="1">
    <source>
        <dbReference type="ARBA" id="ARBA00004273"/>
    </source>
</evidence>
<feature type="binding site" evidence="18">
    <location>
        <position position="368"/>
    </location>
    <ligand>
        <name>ATP</name>
        <dbReference type="ChEBI" id="CHEBI:30616"/>
    </ligand>
</feature>
<evidence type="ECO:0000256" key="7">
    <source>
        <dbReference type="ARBA" id="ARBA00022563"/>
    </source>
</evidence>
<evidence type="ECO:0000256" key="9">
    <source>
        <dbReference type="ARBA" id="ARBA00022723"/>
    </source>
</evidence>
<dbReference type="InterPro" id="IPR001645">
    <property type="entry name" value="Folylpolyglutamate_synth"/>
</dbReference>
<keyword evidence="20" id="KW-1185">Reference proteome</keyword>
<keyword evidence="13 19" id="KW-0460">Magnesium</keyword>
<proteinExistence type="inferred from homology"/>
<comment type="function">
    <text evidence="17">Catalyzes conversion of folates to polyglutamate derivatives allowing concentration of folate compounds in the cell and the intracellular retention of these cofactors, which are important substrates for most of the folate-dependent enzymes that are involved in one-carbon transfer reactions involved in purine, pyrimidine and amino acid synthesis.</text>
</comment>
<comment type="catalytic activity">
    <reaction evidence="16 17">
        <text>(6S)-5,6,7,8-tetrahydrofolyl-(gamma-L-Glu)(n) + L-glutamate + ATP = (6S)-5,6,7,8-tetrahydrofolyl-(gamma-L-Glu)(n+1) + ADP + phosphate + H(+)</text>
        <dbReference type="Rhea" id="RHEA:10580"/>
        <dbReference type="Rhea" id="RHEA-COMP:14738"/>
        <dbReference type="Rhea" id="RHEA-COMP:14740"/>
        <dbReference type="ChEBI" id="CHEBI:15378"/>
        <dbReference type="ChEBI" id="CHEBI:29985"/>
        <dbReference type="ChEBI" id="CHEBI:30616"/>
        <dbReference type="ChEBI" id="CHEBI:43474"/>
        <dbReference type="ChEBI" id="CHEBI:141005"/>
        <dbReference type="ChEBI" id="CHEBI:456216"/>
        <dbReference type="EC" id="6.3.2.17"/>
    </reaction>
</comment>
<feature type="binding site" evidence="18">
    <location>
        <position position="351"/>
    </location>
    <ligand>
        <name>ATP</name>
        <dbReference type="ChEBI" id="CHEBI:30616"/>
    </ligand>
</feature>
<comment type="subcellular location">
    <subcellularLocation>
        <location evidence="3">Cytoplasm</location>
    </subcellularLocation>
    <subcellularLocation>
        <location evidence="1">Mitochondrion inner membrane</location>
    </subcellularLocation>
    <subcellularLocation>
        <location evidence="2">Mitochondrion matrix</location>
    </subcellularLocation>
</comment>
<dbReference type="UniPathway" id="UPA00850"/>
<dbReference type="NCBIfam" id="TIGR01499">
    <property type="entry name" value="folC"/>
    <property type="match status" value="1"/>
</dbReference>
<evidence type="ECO:0000256" key="11">
    <source>
        <dbReference type="ARBA" id="ARBA00022792"/>
    </source>
</evidence>
<evidence type="ECO:0000256" key="3">
    <source>
        <dbReference type="ARBA" id="ARBA00004496"/>
    </source>
</evidence>
<organism evidence="21">
    <name type="scientific">Dissoconium aciculare CBS 342.82</name>
    <dbReference type="NCBI Taxonomy" id="1314786"/>
    <lineage>
        <taxon>Eukaryota</taxon>
        <taxon>Fungi</taxon>
        <taxon>Dikarya</taxon>
        <taxon>Ascomycota</taxon>
        <taxon>Pezizomycotina</taxon>
        <taxon>Dothideomycetes</taxon>
        <taxon>Dothideomycetidae</taxon>
        <taxon>Mycosphaerellales</taxon>
        <taxon>Dissoconiaceae</taxon>
        <taxon>Dissoconium</taxon>
    </lineage>
</organism>
<evidence type="ECO:0000256" key="4">
    <source>
        <dbReference type="ARBA" id="ARBA00005150"/>
    </source>
</evidence>
<evidence type="ECO:0000256" key="15">
    <source>
        <dbReference type="ARBA" id="ARBA00023136"/>
    </source>
</evidence>
<dbReference type="PANTHER" id="PTHR11136">
    <property type="entry name" value="FOLYLPOLYGLUTAMATE SYNTHASE-RELATED"/>
    <property type="match status" value="1"/>
</dbReference>
<dbReference type="GO" id="GO:0046872">
    <property type="term" value="F:metal ion binding"/>
    <property type="evidence" value="ECO:0007669"/>
    <property type="project" value="UniProtKB-KW"/>
</dbReference>
<dbReference type="RefSeq" id="XP_033464165.1">
    <property type="nucleotide sequence ID" value="XM_033606711.1"/>
</dbReference>
<protein>
    <recommendedName>
        <fullName evidence="17">Folylpolyglutamate synthase</fullName>
        <ecNumber evidence="17">6.3.2.17</ecNumber>
    </recommendedName>
    <alternativeName>
        <fullName evidence="17">Folylpoly-gamma-glutamate synthetase</fullName>
    </alternativeName>
    <alternativeName>
        <fullName evidence="17">Tetrahydrofolylpolyglutamate synthase</fullName>
    </alternativeName>
</protein>
<evidence type="ECO:0000256" key="14">
    <source>
        <dbReference type="ARBA" id="ARBA00023128"/>
    </source>
</evidence>
<dbReference type="GeneID" id="54364511"/>
<dbReference type="PIRSF" id="PIRSF038895">
    <property type="entry name" value="FPGS"/>
    <property type="match status" value="1"/>
</dbReference>
<evidence type="ECO:0000256" key="8">
    <source>
        <dbReference type="ARBA" id="ARBA00022598"/>
    </source>
</evidence>
<keyword evidence="14" id="KW-0496">Mitochondrion</keyword>
<evidence type="ECO:0000256" key="6">
    <source>
        <dbReference type="ARBA" id="ARBA00022490"/>
    </source>
</evidence>
<evidence type="ECO:0000256" key="5">
    <source>
        <dbReference type="ARBA" id="ARBA00008276"/>
    </source>
</evidence>
<feature type="binding site" evidence="19">
    <location>
        <position position="127"/>
    </location>
    <ligand>
        <name>Mg(2+)</name>
        <dbReference type="ChEBI" id="CHEBI:18420"/>
        <label>1</label>
    </ligand>
</feature>
<keyword evidence="11" id="KW-0999">Mitochondrion inner membrane</keyword>
<evidence type="ECO:0000256" key="19">
    <source>
        <dbReference type="PIRSR" id="PIRSR038895-2"/>
    </source>
</evidence>
<reference evidence="21" key="3">
    <citation type="submission" date="2025-08" db="UniProtKB">
        <authorList>
            <consortium name="RefSeq"/>
        </authorList>
    </citation>
    <scope>IDENTIFICATION</scope>
    <source>
        <strain evidence="21">CBS 342.82</strain>
    </source>
</reference>
<dbReference type="GO" id="GO:0005829">
    <property type="term" value="C:cytosol"/>
    <property type="evidence" value="ECO:0007669"/>
    <property type="project" value="TreeGrafter"/>
</dbReference>
<keyword evidence="7 17" id="KW-0554">One-carbon metabolism</keyword>
<comment type="cofactor">
    <cofactor evidence="17">
        <name>a monovalent cation</name>
        <dbReference type="ChEBI" id="CHEBI:60242"/>
    </cofactor>
    <text evidence="17">A monovalent cation.</text>
</comment>
<dbReference type="InterPro" id="IPR036565">
    <property type="entry name" value="Mur-like_cat_sf"/>
</dbReference>